<proteinExistence type="predicted"/>
<sequence length="62" mass="7202">MPNQFQQPGVTIRHDKCLRCGVDKVQNRKDQKLRPGRWPCLTGGSHRFTERITEPKDARSRA</sequence>
<evidence type="ECO:0000313" key="1">
    <source>
        <dbReference type="EMBL" id="ALY09178.1"/>
    </source>
</evidence>
<gene>
    <name evidence="1" type="primary">28</name>
    <name evidence="1" type="ORF">HUNTERDALLE_28</name>
</gene>
<dbReference type="OrthoDB" id="22927at10239"/>
<dbReference type="Proteomes" id="UP000223591">
    <property type="component" value="Segment"/>
</dbReference>
<reference evidence="1 2" key="1">
    <citation type="submission" date="2015-11" db="EMBL/GenBank/DDBJ databases">
        <authorList>
            <person name="Chudoff D."/>
            <person name="Terry K."/>
            <person name="Dunbar D."/>
            <person name="Schaff J.E."/>
            <person name="Dashiell C.L."/>
            <person name="Macialek J.A."/>
            <person name="Bradley K.W."/>
            <person name="Asai D.J."/>
            <person name="Guerrero C.A."/>
            <person name="Bowman C.A."/>
            <person name="Russell D.A."/>
            <person name="Pope W.H."/>
            <person name="Hatfull G.F."/>
        </authorList>
    </citation>
    <scope>NUCLEOTIDE SEQUENCE [LARGE SCALE GENOMIC DNA]</scope>
</reference>
<keyword evidence="2" id="KW-1185">Reference proteome</keyword>
<evidence type="ECO:0000313" key="2">
    <source>
        <dbReference type="Proteomes" id="UP000223591"/>
    </source>
</evidence>
<protein>
    <submittedName>
        <fullName evidence="1">Uncharacterized protein</fullName>
    </submittedName>
</protein>
<dbReference type="RefSeq" id="YP_009602648.1">
    <property type="nucleotide sequence ID" value="NC_041941.1"/>
</dbReference>
<accession>A0A0U4IL09</accession>
<dbReference type="KEGG" id="vg:40078511"/>
<name>A0A0U4IL09_9CAUD</name>
<organism evidence="1 2">
    <name type="scientific">Arthrobacter phage HunterDalle</name>
    <dbReference type="NCBI Taxonomy" id="1772300"/>
    <lineage>
        <taxon>Viruses</taxon>
        <taxon>Duplodnaviria</taxon>
        <taxon>Heunggongvirae</taxon>
        <taxon>Uroviricota</taxon>
        <taxon>Caudoviricetes</taxon>
        <taxon>Korravirus</taxon>
        <taxon>Korravirus hunterdalle</taxon>
    </lineage>
</organism>
<dbReference type="EMBL" id="KU160648">
    <property type="protein sequence ID" value="ALY09178.1"/>
    <property type="molecule type" value="Genomic_DNA"/>
</dbReference>
<dbReference type="GeneID" id="40078511"/>